<gene>
    <name evidence="2" type="ORF">SCWH03_01670</name>
</gene>
<organism evidence="2 3">
    <name type="scientific">Streptomyces pacificus</name>
    <dbReference type="NCBI Taxonomy" id="2705029"/>
    <lineage>
        <taxon>Bacteria</taxon>
        <taxon>Bacillati</taxon>
        <taxon>Actinomycetota</taxon>
        <taxon>Actinomycetes</taxon>
        <taxon>Kitasatosporales</taxon>
        <taxon>Streptomycetaceae</taxon>
        <taxon>Streptomyces</taxon>
    </lineage>
</organism>
<reference evidence="2 3" key="1">
    <citation type="submission" date="2020-02" db="EMBL/GenBank/DDBJ databases">
        <title>Whole Genome Shotgun Sequence of Streptomyces sp. strain CWH03.</title>
        <authorList>
            <person name="Dohra H."/>
            <person name="Kodani S."/>
            <person name="Yamamura H."/>
        </authorList>
    </citation>
    <scope>NUCLEOTIDE SEQUENCE [LARGE SCALE GENOMIC DNA]</scope>
    <source>
        <strain evidence="2 3">CWH03</strain>
    </source>
</reference>
<dbReference type="Gene3D" id="1.25.40.10">
    <property type="entry name" value="Tetratricopeptide repeat domain"/>
    <property type="match status" value="1"/>
</dbReference>
<feature type="region of interest" description="Disordered" evidence="1">
    <location>
        <begin position="88"/>
        <end position="122"/>
    </location>
</feature>
<name>A0A6A0ANU2_9ACTN</name>
<sequence>MASSRAVPNLRFRQLRGQRSPGEFAALVRRAAREIGEQVACDARYVGRVEAGEIRCPNYAYERVFGHMFPGLTLADLGFSAREAVRGRAARGRTPRATEPYSTTEGTGGTGGTGAQGAHGSGSTFSFCSTNSTNSAFSTFSTFRPNSTFSTYSDEESDVLRRAFITGGTATAAAASLGFGPLPGAEALLSGLPRQRIGTSEVSAVEAAVRQIRLLDDRHGADGLYRRAAQPLRAAFALLDAGATTRGSTAERLAAGAGELAISVGWLAHDSGRLQDARSHYAEALATARLAGDAALEAHAFCNTSFLARDAGRHREAVRAAQAGQRASGQLGSDRLLSLLSLREAGAWAGLGDRAGCERALSRAHTLFGRGPSDSDPEWMSFFGEPELQVLEAQCWSALGDWARAARHAQRAAVLQDPHFARNLALYRAQLAADLARADAPAEAAAMGERVLDALEGDVESTRIRAMLADTARVLGPRRSAAGVAAFLDRHMAAAAPLRV</sequence>
<evidence type="ECO:0000313" key="2">
    <source>
        <dbReference type="EMBL" id="GFH33963.1"/>
    </source>
</evidence>
<dbReference type="AlphaFoldDB" id="A0A6A0ANU2"/>
<feature type="compositionally biased region" description="Gly residues" evidence="1">
    <location>
        <begin position="106"/>
        <end position="120"/>
    </location>
</feature>
<evidence type="ECO:0000313" key="3">
    <source>
        <dbReference type="Proteomes" id="UP000484988"/>
    </source>
</evidence>
<evidence type="ECO:0000256" key="1">
    <source>
        <dbReference type="SAM" id="MobiDB-lite"/>
    </source>
</evidence>
<accession>A0A6A0ANU2</accession>
<dbReference type="InterPro" id="IPR011990">
    <property type="entry name" value="TPR-like_helical_dom_sf"/>
</dbReference>
<comment type="caution">
    <text evidence="2">The sequence shown here is derived from an EMBL/GenBank/DDBJ whole genome shotgun (WGS) entry which is preliminary data.</text>
</comment>
<dbReference type="SUPFAM" id="SSF48452">
    <property type="entry name" value="TPR-like"/>
    <property type="match status" value="1"/>
</dbReference>
<keyword evidence="3" id="KW-1185">Reference proteome</keyword>
<protein>
    <recommendedName>
        <fullName evidence="4">Tetratricopeptide repeat protein</fullName>
    </recommendedName>
</protein>
<dbReference type="EMBL" id="BLLG01000001">
    <property type="protein sequence ID" value="GFH33963.1"/>
    <property type="molecule type" value="Genomic_DNA"/>
</dbReference>
<feature type="compositionally biased region" description="Low complexity" evidence="1">
    <location>
        <begin position="95"/>
        <end position="105"/>
    </location>
</feature>
<dbReference type="Proteomes" id="UP000484988">
    <property type="component" value="Unassembled WGS sequence"/>
</dbReference>
<dbReference type="RefSeq" id="WP_173260563.1">
    <property type="nucleotide sequence ID" value="NZ_BLLG01000001.1"/>
</dbReference>
<proteinExistence type="predicted"/>
<evidence type="ECO:0008006" key="4">
    <source>
        <dbReference type="Google" id="ProtNLM"/>
    </source>
</evidence>